<keyword evidence="5" id="KW-1185">Reference proteome</keyword>
<evidence type="ECO:0000256" key="1">
    <source>
        <dbReference type="ARBA" id="ARBA00005125"/>
    </source>
</evidence>
<dbReference type="SUPFAM" id="SSF51735">
    <property type="entry name" value="NAD(P)-binding Rossmann-fold domains"/>
    <property type="match status" value="1"/>
</dbReference>
<dbReference type="PANTHER" id="PTHR43000">
    <property type="entry name" value="DTDP-D-GLUCOSE 4,6-DEHYDRATASE-RELATED"/>
    <property type="match status" value="1"/>
</dbReference>
<name>A0ABT2FJJ9_9GAMM</name>
<evidence type="ECO:0000313" key="4">
    <source>
        <dbReference type="EMBL" id="MCS4556509.1"/>
    </source>
</evidence>
<reference evidence="5" key="1">
    <citation type="submission" date="2023-07" db="EMBL/GenBank/DDBJ databases">
        <title>Shewanella mangrovi sp. nov., an acetaldehyde- degrading bacterium isolated from mangrove sediment.</title>
        <authorList>
            <person name="Liu Y."/>
        </authorList>
    </citation>
    <scope>NUCLEOTIDE SEQUENCE [LARGE SCALE GENOMIC DNA]</scope>
    <source>
        <strain evidence="5">C32</strain>
    </source>
</reference>
<comment type="pathway">
    <text evidence="1">Bacterial outer membrane biogenesis; LPS O-antigen biosynthesis.</text>
</comment>
<proteinExistence type="inferred from homology"/>
<evidence type="ECO:0000313" key="5">
    <source>
        <dbReference type="Proteomes" id="UP001201549"/>
    </source>
</evidence>
<protein>
    <submittedName>
        <fullName evidence="4">NAD(P)-dependent oxidoreductase</fullName>
    </submittedName>
</protein>
<feature type="domain" description="NAD-dependent epimerase/dehydratase" evidence="3">
    <location>
        <begin position="3"/>
        <end position="213"/>
    </location>
</feature>
<sequence>MRILITGISGFLGSHLANALISKHELAGTVRAGSNLERVNDKDNLELINIDCVDWIEKIRFFNPDIVINTAALYGRKKESLSELIEANIIFPQKIIECIRTDSTFINCGTSLPSSVSFYSLTKNQFIELAKEYCKITNIKFVNLRLEHFFGANDDPTKFTSYVINQCLSGLPLNLTEGIQERDFIYIDDLIIAFKCIVDSLEELDYFESIDIGSGNTVKVKDFVKLVASITSSKSIIEFGAIPMRENELMFSCAEIQRIKSLGWKPKYDLVSAIKDMINKE</sequence>
<dbReference type="Pfam" id="PF01370">
    <property type="entry name" value="Epimerase"/>
    <property type="match status" value="1"/>
</dbReference>
<comment type="similarity">
    <text evidence="2">Belongs to the NAD(P)-dependent epimerase/dehydratase family.</text>
</comment>
<dbReference type="RefSeq" id="WP_238895900.1">
    <property type="nucleotide sequence ID" value="NZ_JAKOGG010000004.1"/>
</dbReference>
<dbReference type="Proteomes" id="UP001201549">
    <property type="component" value="Unassembled WGS sequence"/>
</dbReference>
<evidence type="ECO:0000259" key="3">
    <source>
        <dbReference type="Pfam" id="PF01370"/>
    </source>
</evidence>
<dbReference type="InterPro" id="IPR001509">
    <property type="entry name" value="Epimerase_deHydtase"/>
</dbReference>
<dbReference type="InterPro" id="IPR036291">
    <property type="entry name" value="NAD(P)-bd_dom_sf"/>
</dbReference>
<evidence type="ECO:0000256" key="2">
    <source>
        <dbReference type="ARBA" id="ARBA00007637"/>
    </source>
</evidence>
<dbReference type="Gene3D" id="3.40.50.720">
    <property type="entry name" value="NAD(P)-binding Rossmann-like Domain"/>
    <property type="match status" value="1"/>
</dbReference>
<gene>
    <name evidence="4" type="ORF">L9G74_08670</name>
</gene>
<accession>A0ABT2FJJ9</accession>
<organism evidence="4 5">
    <name type="scientific">Shewanella electrica</name>
    <dbReference type="NCBI Taxonomy" id="515560"/>
    <lineage>
        <taxon>Bacteria</taxon>
        <taxon>Pseudomonadati</taxon>
        <taxon>Pseudomonadota</taxon>
        <taxon>Gammaproteobacteria</taxon>
        <taxon>Alteromonadales</taxon>
        <taxon>Shewanellaceae</taxon>
        <taxon>Shewanella</taxon>
    </lineage>
</organism>
<comment type="caution">
    <text evidence="4">The sequence shown here is derived from an EMBL/GenBank/DDBJ whole genome shotgun (WGS) entry which is preliminary data.</text>
</comment>
<dbReference type="EMBL" id="JAKOGG010000004">
    <property type="protein sequence ID" value="MCS4556509.1"/>
    <property type="molecule type" value="Genomic_DNA"/>
</dbReference>